<dbReference type="GO" id="GO:0003677">
    <property type="term" value="F:DNA binding"/>
    <property type="evidence" value="ECO:0007669"/>
    <property type="project" value="InterPro"/>
</dbReference>
<dbReference type="InterPro" id="IPR036768">
    <property type="entry name" value="PolIII_chi_sf"/>
</dbReference>
<gene>
    <name evidence="1" type="ORF">HKX39_06715</name>
</gene>
<dbReference type="AlphaFoldDB" id="A0A849P2F8"/>
<comment type="caution">
    <text evidence="1">The sequence shown here is derived from an EMBL/GenBank/DDBJ whole genome shotgun (WGS) entry which is preliminary data.</text>
</comment>
<dbReference type="GO" id="GO:0032298">
    <property type="term" value="P:positive regulation of DNA-templated DNA replication initiation"/>
    <property type="evidence" value="ECO:0007669"/>
    <property type="project" value="TreeGrafter"/>
</dbReference>
<dbReference type="GO" id="GO:0003887">
    <property type="term" value="F:DNA-directed DNA polymerase activity"/>
    <property type="evidence" value="ECO:0007669"/>
    <property type="project" value="InterPro"/>
</dbReference>
<dbReference type="GO" id="GO:0006260">
    <property type="term" value="P:DNA replication"/>
    <property type="evidence" value="ECO:0007669"/>
    <property type="project" value="InterPro"/>
</dbReference>
<evidence type="ECO:0000313" key="2">
    <source>
        <dbReference type="Proteomes" id="UP000537862"/>
    </source>
</evidence>
<proteinExistence type="predicted"/>
<dbReference type="Proteomes" id="UP000537862">
    <property type="component" value="Unassembled WGS sequence"/>
</dbReference>
<name>A0A849P2F8_9BURK</name>
<evidence type="ECO:0000313" key="1">
    <source>
        <dbReference type="EMBL" id="NOL51859.1"/>
    </source>
</evidence>
<dbReference type="EMBL" id="JABGBN010000004">
    <property type="protein sequence ID" value="NOL51859.1"/>
    <property type="molecule type" value="Genomic_DNA"/>
</dbReference>
<accession>A0A849P2F8</accession>
<dbReference type="Gene3D" id="3.40.50.10110">
    <property type="entry name" value="DNA polymerase III subunit chi"/>
    <property type="match status" value="1"/>
</dbReference>
<keyword evidence="2" id="KW-1185">Reference proteome</keyword>
<protein>
    <submittedName>
        <fullName evidence="1">DNA polymerase III subunit chi</fullName>
    </submittedName>
</protein>
<dbReference type="RefSeq" id="WP_171680555.1">
    <property type="nucleotide sequence ID" value="NZ_JABGBN010000004.1"/>
</dbReference>
<organism evidence="1 2">
    <name type="scientific">Pelistega suis</name>
    <dbReference type="NCBI Taxonomy" id="1631957"/>
    <lineage>
        <taxon>Bacteria</taxon>
        <taxon>Pseudomonadati</taxon>
        <taxon>Pseudomonadota</taxon>
        <taxon>Betaproteobacteria</taxon>
        <taxon>Burkholderiales</taxon>
        <taxon>Alcaligenaceae</taxon>
        <taxon>Pelistega</taxon>
    </lineage>
</organism>
<dbReference type="PANTHER" id="PTHR38767:SF1">
    <property type="entry name" value="DNA POLYMERASE III SUBUNIT CHI"/>
    <property type="match status" value="1"/>
</dbReference>
<dbReference type="InterPro" id="IPR007459">
    <property type="entry name" value="DNA_pol3_chi"/>
</dbReference>
<dbReference type="PANTHER" id="PTHR38767">
    <property type="entry name" value="DNA POLYMERASE III SUBUNIT CHI"/>
    <property type="match status" value="1"/>
</dbReference>
<reference evidence="1 2" key="1">
    <citation type="submission" date="2020-05" db="EMBL/GenBank/DDBJ databases">
        <authorList>
            <person name="Niu N."/>
        </authorList>
    </citation>
    <scope>NUCLEOTIDE SEQUENCE [LARGE SCALE GENOMIC DNA]</scope>
    <source>
        <strain evidence="1 2">3340-03</strain>
    </source>
</reference>
<sequence>MSRIDIAYGAEHRIKQACQTVYKHFLAGRHVLVYCTDPKRLEAFNKMLWSVEATAFVPHPYLGEGGDMARVHLCHELSAQSLIQWGDGQKPWLLNLDIHCPPFFEQFDRVLEIISTHSEDRRLARERVAVYKQGAHQIVYHDLSAKN</sequence>
<dbReference type="SUPFAM" id="SSF102400">
    <property type="entry name" value="DNA polymerase III chi subunit"/>
    <property type="match status" value="1"/>
</dbReference>
<dbReference type="Pfam" id="PF04364">
    <property type="entry name" value="DNA_pol3_chi"/>
    <property type="match status" value="1"/>
</dbReference>